<comment type="caution">
    <text evidence="2">The sequence shown here is derived from an EMBL/GenBank/DDBJ whole genome shotgun (WGS) entry which is preliminary data.</text>
</comment>
<dbReference type="Proteomes" id="UP000324585">
    <property type="component" value="Unassembled WGS sequence"/>
</dbReference>
<evidence type="ECO:0000313" key="3">
    <source>
        <dbReference type="Proteomes" id="UP000324585"/>
    </source>
</evidence>
<evidence type="ECO:0000313" key="2">
    <source>
        <dbReference type="EMBL" id="KAA8490350.1"/>
    </source>
</evidence>
<proteinExistence type="predicted"/>
<keyword evidence="3" id="KW-1185">Reference proteome</keyword>
<accession>A0A5J4YHL8</accession>
<sequence length="213" mass="22802">MLSYNVAGFQRSAQAPPGWNAADSNAHLAGLIHAHPADSVHMQKVPDGGAQFHVDKHRAGDASVVSHHAHNVTCIRMESEEALVGPSDQFVKLQLPEQAGFEYGFGLALQLNLEERVLLVNVRLEPFKEGCNYATRRAVTDEPAAGTQGSELYLRGYEHAGAYAGVLPATSANSFSSPVTALGGADQKPVKEARFRSQGSGSSRYVRSDDSTD</sequence>
<reference evidence="3" key="1">
    <citation type="journal article" date="2019" name="Nat. Commun.">
        <title>Expansion of phycobilisome linker gene families in mesophilic red algae.</title>
        <authorList>
            <person name="Lee J."/>
            <person name="Kim D."/>
            <person name="Bhattacharya D."/>
            <person name="Yoon H.S."/>
        </authorList>
    </citation>
    <scope>NUCLEOTIDE SEQUENCE [LARGE SCALE GENOMIC DNA]</scope>
    <source>
        <strain evidence="3">CCMP 1328</strain>
    </source>
</reference>
<organism evidence="2 3">
    <name type="scientific">Porphyridium purpureum</name>
    <name type="common">Red alga</name>
    <name type="synonym">Porphyridium cruentum</name>
    <dbReference type="NCBI Taxonomy" id="35688"/>
    <lineage>
        <taxon>Eukaryota</taxon>
        <taxon>Rhodophyta</taxon>
        <taxon>Bangiophyceae</taxon>
        <taxon>Porphyridiales</taxon>
        <taxon>Porphyridiaceae</taxon>
        <taxon>Porphyridium</taxon>
    </lineage>
</organism>
<protein>
    <submittedName>
        <fullName evidence="2">Uncharacterized protein</fullName>
    </submittedName>
</protein>
<dbReference type="EMBL" id="VRMN01000032">
    <property type="protein sequence ID" value="KAA8490350.1"/>
    <property type="molecule type" value="Genomic_DNA"/>
</dbReference>
<feature type="region of interest" description="Disordered" evidence="1">
    <location>
        <begin position="178"/>
        <end position="213"/>
    </location>
</feature>
<evidence type="ECO:0000256" key="1">
    <source>
        <dbReference type="SAM" id="MobiDB-lite"/>
    </source>
</evidence>
<name>A0A5J4YHL8_PORPP</name>
<gene>
    <name evidence="2" type="ORF">FVE85_4595</name>
</gene>
<dbReference type="AlphaFoldDB" id="A0A5J4YHL8"/>